<sequence>MSSRLIIDSVELEGFRVFKSRVVFNFIDGLNVIHGPIGSGKSSIIQAIEFALYGNQLEARERVARLSDLINEDSNEATVALRLSGNLILRRLMRKGNSTYQALTLNGNQSTDDQLVTLLGVDDDDFERFILISHKTLEDLVYGSVRRRTLAIDRLFGLEFLEILGSVLPVKQVNEAIDIRKQRLASIREAEDLLRKYGSIKAALDKRSSLAAEIESIREQVKAISSAYVELANRRSRYVEAIKRVEEQYTRYLYVRERLRQLEEELRSIKDEDYGEVLIKGSLEVIRRMLIPRLESAMLQELSERLEKANTIDELLELSYSGINALEGKVKELEEELEAMRRSREDLSRLIDRTRGELNSIMERINAIEEAAKQYAEYVRKYGDLSKVKADLESARSEYNEIETVVKVKASALEVLNYLIRELEIHGEATCPVHGFKVTRDRLNELKERASNLQRELSELRIIDVKNRVNELERVVMEMEGLYTQYVQYQELLSKVNDYKTQLNQYIDKLQRLERAIADLEKRIKDFRGIIELTHRRLEETEKRYLILRKIKERDSLRLEESNLLSELKGSGINLDEIVGIDEALRDMEKRMDELRRRLEEATSEYMQLDTVLSRISHENIDVEKTLSEIKELEEINGKFQRILNKLNEVQNKVRGDVVNIIQSKVVDLFKQLYPYSDLEGITVKLQHRRGKGSDYVLYALRGGRDVPVSRLSDGQRLTLAQSFVLAVYRLMQHNLGFILMDEPIPYVDANAKRTFSETIVRAISEGMINQVILATQDDALLEALIKSSEGGKVRSNVIRLQHPR</sequence>
<dbReference type="GeneID" id="5709376"/>
<evidence type="ECO:0000256" key="2">
    <source>
        <dbReference type="SAM" id="Coils"/>
    </source>
</evidence>
<feature type="coiled-coil region" evidence="2">
    <location>
        <begin position="436"/>
        <end position="530"/>
    </location>
</feature>
<feature type="coiled-coil region" evidence="2">
    <location>
        <begin position="578"/>
        <end position="653"/>
    </location>
</feature>
<dbReference type="STRING" id="397948.Cmaq_1882"/>
<dbReference type="Proteomes" id="UP000001137">
    <property type="component" value="Chromosome"/>
</dbReference>
<dbReference type="PANTHER" id="PTHR32114:SF2">
    <property type="entry name" value="ABC TRANSPORTER ABCH.3"/>
    <property type="match status" value="1"/>
</dbReference>
<dbReference type="GO" id="GO:0016887">
    <property type="term" value="F:ATP hydrolysis activity"/>
    <property type="evidence" value="ECO:0007669"/>
    <property type="project" value="InterPro"/>
</dbReference>
<dbReference type="eggNOG" id="arCOG00368">
    <property type="taxonomic scope" value="Archaea"/>
</dbReference>
<name>A8MBG6_CALMQ</name>
<evidence type="ECO:0000259" key="3">
    <source>
        <dbReference type="Pfam" id="PF13476"/>
    </source>
</evidence>
<keyword evidence="5" id="KW-1185">Reference proteome</keyword>
<gene>
    <name evidence="4" type="ordered locus">Cmaq_1882</name>
</gene>
<feature type="domain" description="Rad50/SbcC-type AAA" evidence="3">
    <location>
        <begin position="9"/>
        <end position="221"/>
    </location>
</feature>
<dbReference type="GO" id="GO:0006302">
    <property type="term" value="P:double-strand break repair"/>
    <property type="evidence" value="ECO:0007669"/>
    <property type="project" value="InterPro"/>
</dbReference>
<dbReference type="AlphaFoldDB" id="A8MBG6"/>
<feature type="coiled-coil region" evidence="2">
    <location>
        <begin position="316"/>
        <end position="405"/>
    </location>
</feature>
<dbReference type="KEGG" id="cma:Cmaq_1882"/>
<evidence type="ECO:0000313" key="5">
    <source>
        <dbReference type="Proteomes" id="UP000001137"/>
    </source>
</evidence>
<reference evidence="4 5" key="1">
    <citation type="submission" date="2007-10" db="EMBL/GenBank/DDBJ databases">
        <title>Complete sequence of Caldivirga maquilingensis IC-167.</title>
        <authorList>
            <consortium name="US DOE Joint Genome Institute"/>
            <person name="Copeland A."/>
            <person name="Lucas S."/>
            <person name="Lapidus A."/>
            <person name="Barry K."/>
            <person name="Glavina del Rio T."/>
            <person name="Dalin E."/>
            <person name="Tice H."/>
            <person name="Pitluck S."/>
            <person name="Saunders E."/>
            <person name="Brettin T."/>
            <person name="Bruce D."/>
            <person name="Detter J.C."/>
            <person name="Han C."/>
            <person name="Schmutz J."/>
            <person name="Larimer F."/>
            <person name="Land M."/>
            <person name="Hauser L."/>
            <person name="Kyrpides N."/>
            <person name="Ivanova N."/>
            <person name="Biddle J.F."/>
            <person name="Zhang Z."/>
            <person name="Fitz-Gibbon S.T."/>
            <person name="Lowe T.M."/>
            <person name="Saltikov C."/>
            <person name="House C.H."/>
            <person name="Richardson P."/>
        </authorList>
    </citation>
    <scope>NUCLEOTIDE SEQUENCE [LARGE SCALE GENOMIC DNA]</scope>
    <source>
        <strain evidence="5">ATCC 700844 / DSM 13496 / JCM 10307 / IC-167</strain>
    </source>
</reference>
<dbReference type="InterPro" id="IPR038729">
    <property type="entry name" value="Rad50/SbcC_AAA"/>
</dbReference>
<protein>
    <submittedName>
        <fullName evidence="4">SMC domain protein</fullName>
    </submittedName>
</protein>
<evidence type="ECO:0000256" key="1">
    <source>
        <dbReference type="ARBA" id="ARBA00023054"/>
    </source>
</evidence>
<dbReference type="OrthoDB" id="25344at2157"/>
<dbReference type="SUPFAM" id="SSF52540">
    <property type="entry name" value="P-loop containing nucleoside triphosphate hydrolases"/>
    <property type="match status" value="2"/>
</dbReference>
<organism evidence="4 5">
    <name type="scientific">Caldivirga maquilingensis (strain ATCC 700844 / DSM 13496 / JCM 10307 / IC-167)</name>
    <dbReference type="NCBI Taxonomy" id="397948"/>
    <lineage>
        <taxon>Archaea</taxon>
        <taxon>Thermoproteota</taxon>
        <taxon>Thermoprotei</taxon>
        <taxon>Thermoproteales</taxon>
        <taxon>Thermoproteaceae</taxon>
        <taxon>Caldivirga</taxon>
    </lineage>
</organism>
<keyword evidence="1 2" id="KW-0175">Coiled coil</keyword>
<dbReference type="HOGENOM" id="CLU_004785_0_2_2"/>
<dbReference type="Pfam" id="PF13476">
    <property type="entry name" value="AAA_23"/>
    <property type="match status" value="1"/>
</dbReference>
<accession>A8MBG6</accession>
<dbReference type="EMBL" id="CP000852">
    <property type="protein sequence ID" value="ABW02699.1"/>
    <property type="molecule type" value="Genomic_DNA"/>
</dbReference>
<evidence type="ECO:0000313" key="4">
    <source>
        <dbReference type="EMBL" id="ABW02699.1"/>
    </source>
</evidence>
<dbReference type="InterPro" id="IPR027417">
    <property type="entry name" value="P-loop_NTPase"/>
</dbReference>
<dbReference type="Gene3D" id="3.40.50.300">
    <property type="entry name" value="P-loop containing nucleotide triphosphate hydrolases"/>
    <property type="match status" value="2"/>
</dbReference>
<dbReference type="PANTHER" id="PTHR32114">
    <property type="entry name" value="ABC TRANSPORTER ABCH.3"/>
    <property type="match status" value="1"/>
</dbReference>
<feature type="coiled-coil region" evidence="2">
    <location>
        <begin position="200"/>
        <end position="272"/>
    </location>
</feature>
<proteinExistence type="predicted"/>
<dbReference type="RefSeq" id="WP_012186918.1">
    <property type="nucleotide sequence ID" value="NC_009954.1"/>
</dbReference>